<dbReference type="EMBL" id="CP036339">
    <property type="protein sequence ID" value="QDT74032.1"/>
    <property type="molecule type" value="Genomic_DNA"/>
</dbReference>
<keyword evidence="1" id="KW-0812">Transmembrane</keyword>
<evidence type="ECO:0000313" key="3">
    <source>
        <dbReference type="EMBL" id="QDT74032.1"/>
    </source>
</evidence>
<feature type="chain" id="PRO_5021871204" description="Glycosyltransferase RgtA/B/C/D-like domain-containing protein" evidence="2">
    <location>
        <begin position="32"/>
        <end position="152"/>
    </location>
</feature>
<gene>
    <name evidence="3" type="ORF">I41_32260</name>
</gene>
<dbReference type="RefSeq" id="WP_145433830.1">
    <property type="nucleotide sequence ID" value="NZ_CP036339.1"/>
</dbReference>
<dbReference type="KEGG" id="llh:I41_32260"/>
<evidence type="ECO:0000256" key="1">
    <source>
        <dbReference type="SAM" id="Phobius"/>
    </source>
</evidence>
<name>A0A517U080_9BACT</name>
<keyword evidence="2" id="KW-0732">Signal</keyword>
<protein>
    <recommendedName>
        <fullName evidence="5">Glycosyltransferase RgtA/B/C/D-like domain-containing protein</fullName>
    </recommendedName>
</protein>
<evidence type="ECO:0008006" key="5">
    <source>
        <dbReference type="Google" id="ProtNLM"/>
    </source>
</evidence>
<feature type="transmembrane region" description="Helical" evidence="1">
    <location>
        <begin position="134"/>
        <end position="151"/>
    </location>
</feature>
<keyword evidence="4" id="KW-1185">Reference proteome</keyword>
<dbReference type="AlphaFoldDB" id="A0A517U080"/>
<sequence precursor="true">MTKYIRYALASVCFAASVACLALWWRSYSHADTLRMRNQETFWRAESIRGYVTVGGWTSYRTSPVDFYSATRAWAPDFLWEVEHAVRQTGSHFGKFSVVALRENWYCPHWYPALIFTLAGVGVIRFRRQFSIRSALIAFAVVAALLAMPLML</sequence>
<proteinExistence type="predicted"/>
<evidence type="ECO:0000256" key="2">
    <source>
        <dbReference type="SAM" id="SignalP"/>
    </source>
</evidence>
<dbReference type="Proteomes" id="UP000317909">
    <property type="component" value="Chromosome"/>
</dbReference>
<evidence type="ECO:0000313" key="4">
    <source>
        <dbReference type="Proteomes" id="UP000317909"/>
    </source>
</evidence>
<feature type="transmembrane region" description="Helical" evidence="1">
    <location>
        <begin position="109"/>
        <end position="127"/>
    </location>
</feature>
<reference evidence="3 4" key="1">
    <citation type="submission" date="2019-02" db="EMBL/GenBank/DDBJ databases">
        <title>Deep-cultivation of Planctomycetes and their phenomic and genomic characterization uncovers novel biology.</title>
        <authorList>
            <person name="Wiegand S."/>
            <person name="Jogler M."/>
            <person name="Boedeker C."/>
            <person name="Pinto D."/>
            <person name="Vollmers J."/>
            <person name="Rivas-Marin E."/>
            <person name="Kohn T."/>
            <person name="Peeters S.H."/>
            <person name="Heuer A."/>
            <person name="Rast P."/>
            <person name="Oberbeckmann S."/>
            <person name="Bunk B."/>
            <person name="Jeske O."/>
            <person name="Meyerdierks A."/>
            <person name="Storesund J.E."/>
            <person name="Kallscheuer N."/>
            <person name="Luecker S."/>
            <person name="Lage O.M."/>
            <person name="Pohl T."/>
            <person name="Merkel B.J."/>
            <person name="Hornburger P."/>
            <person name="Mueller R.-W."/>
            <person name="Bruemmer F."/>
            <person name="Labrenz M."/>
            <person name="Spormann A.M."/>
            <person name="Op den Camp H."/>
            <person name="Overmann J."/>
            <person name="Amann R."/>
            <person name="Jetten M.S.M."/>
            <person name="Mascher T."/>
            <person name="Medema M.H."/>
            <person name="Devos D.P."/>
            <person name="Kaster A.-K."/>
            <person name="Ovreas L."/>
            <person name="Rohde M."/>
            <person name="Galperin M.Y."/>
            <person name="Jogler C."/>
        </authorList>
    </citation>
    <scope>NUCLEOTIDE SEQUENCE [LARGE SCALE GENOMIC DNA]</scope>
    <source>
        <strain evidence="3 4">I41</strain>
    </source>
</reference>
<keyword evidence="1" id="KW-1133">Transmembrane helix</keyword>
<organism evidence="3 4">
    <name type="scientific">Lacipirellula limnantheis</name>
    <dbReference type="NCBI Taxonomy" id="2528024"/>
    <lineage>
        <taxon>Bacteria</taxon>
        <taxon>Pseudomonadati</taxon>
        <taxon>Planctomycetota</taxon>
        <taxon>Planctomycetia</taxon>
        <taxon>Pirellulales</taxon>
        <taxon>Lacipirellulaceae</taxon>
        <taxon>Lacipirellula</taxon>
    </lineage>
</organism>
<keyword evidence="1" id="KW-0472">Membrane</keyword>
<dbReference type="PROSITE" id="PS51257">
    <property type="entry name" value="PROKAR_LIPOPROTEIN"/>
    <property type="match status" value="1"/>
</dbReference>
<accession>A0A517U080</accession>
<feature type="signal peptide" evidence="2">
    <location>
        <begin position="1"/>
        <end position="31"/>
    </location>
</feature>